<dbReference type="Ensembl" id="ENSGACT00000051603.1">
    <property type="protein sequence ID" value="ENSGACP00000034937.1"/>
    <property type="gene ID" value="ENSGACG00000010663.2"/>
</dbReference>
<evidence type="ECO:0000256" key="4">
    <source>
        <dbReference type="ARBA" id="ARBA00004466"/>
    </source>
</evidence>
<evidence type="ECO:0000256" key="19">
    <source>
        <dbReference type="PROSITE-ProRule" id="PRU00706"/>
    </source>
</evidence>
<dbReference type="GO" id="GO:0030308">
    <property type="term" value="P:negative regulation of cell growth"/>
    <property type="evidence" value="ECO:0007669"/>
    <property type="project" value="TreeGrafter"/>
</dbReference>
<dbReference type="GO" id="GO:0006228">
    <property type="term" value="P:UTP biosynthetic process"/>
    <property type="evidence" value="ECO:0007669"/>
    <property type="project" value="InterPro"/>
</dbReference>
<keyword evidence="10" id="KW-0808">Transferase</keyword>
<keyword evidence="13" id="KW-0418">Kinase</keyword>
<dbReference type="Gene3D" id="3.30.70.141">
    <property type="entry name" value="Nucleoside diphosphate kinase-like domain"/>
    <property type="match status" value="1"/>
</dbReference>
<dbReference type="AlphaFoldDB" id="A0AAQ4P8F5"/>
<evidence type="ECO:0000256" key="16">
    <source>
        <dbReference type="ARBA" id="ARBA00023080"/>
    </source>
</evidence>
<evidence type="ECO:0000256" key="13">
    <source>
        <dbReference type="ARBA" id="ARBA00022777"/>
    </source>
</evidence>
<dbReference type="GO" id="GO:0005739">
    <property type="term" value="C:mitochondrion"/>
    <property type="evidence" value="ECO:0007669"/>
    <property type="project" value="TreeGrafter"/>
</dbReference>
<keyword evidence="18" id="KW-0131">Cell cycle</keyword>
<evidence type="ECO:0000256" key="21">
    <source>
        <dbReference type="SAM" id="MobiDB-lite"/>
    </source>
</evidence>
<dbReference type="GO" id="GO:0046872">
    <property type="term" value="F:metal ion binding"/>
    <property type="evidence" value="ECO:0007669"/>
    <property type="project" value="UniProtKB-KW"/>
</dbReference>
<evidence type="ECO:0000256" key="15">
    <source>
        <dbReference type="ARBA" id="ARBA00022842"/>
    </source>
</evidence>
<keyword evidence="16" id="KW-0546">Nucleotide metabolism</keyword>
<keyword evidence="12" id="KW-0547">Nucleotide-binding</keyword>
<feature type="binding site" evidence="19">
    <location>
        <position position="103"/>
    </location>
    <ligand>
        <name>ATP</name>
        <dbReference type="ChEBI" id="CHEBI:30616"/>
    </ligand>
</feature>
<feature type="binding site" evidence="19">
    <location>
        <position position="117"/>
    </location>
    <ligand>
        <name>ATP</name>
        <dbReference type="ChEBI" id="CHEBI:30616"/>
    </ligand>
</feature>
<dbReference type="GeneTree" id="ENSGT00940000160284"/>
<dbReference type="GO" id="GO:0030027">
    <property type="term" value="C:lamellipodium"/>
    <property type="evidence" value="ECO:0007669"/>
    <property type="project" value="UniProtKB-SubCell"/>
</dbReference>
<evidence type="ECO:0000256" key="3">
    <source>
        <dbReference type="ARBA" id="ARBA00004123"/>
    </source>
</evidence>
<feature type="region of interest" description="Disordered" evidence="21">
    <location>
        <begin position="171"/>
        <end position="194"/>
    </location>
</feature>
<evidence type="ECO:0000256" key="20">
    <source>
        <dbReference type="RuleBase" id="RU004011"/>
    </source>
</evidence>
<reference evidence="23 24" key="1">
    <citation type="journal article" date="2021" name="G3 (Bethesda)">
        <title>Improved contiguity of the threespine stickleback genome using long-read sequencing.</title>
        <authorList>
            <person name="Nath S."/>
            <person name="Shaw D.E."/>
            <person name="White M.A."/>
        </authorList>
    </citation>
    <scope>NUCLEOTIDE SEQUENCE [LARGE SCALE GENOMIC DNA]</scope>
    <source>
        <strain evidence="23 24">Lake Benthic</strain>
    </source>
</reference>
<evidence type="ECO:0000256" key="10">
    <source>
        <dbReference type="ARBA" id="ARBA00022679"/>
    </source>
</evidence>
<dbReference type="PANTHER" id="PTHR46956">
    <property type="entry name" value="NUCLEOSIDE DIPHOSPHATE KINASE 6"/>
    <property type="match status" value="1"/>
</dbReference>
<evidence type="ECO:0000256" key="8">
    <source>
        <dbReference type="ARBA" id="ARBA00013499"/>
    </source>
</evidence>
<dbReference type="InterPro" id="IPR034907">
    <property type="entry name" value="NDK-like_dom"/>
</dbReference>
<dbReference type="GO" id="GO:0004550">
    <property type="term" value="F:nucleoside diphosphate kinase activity"/>
    <property type="evidence" value="ECO:0007669"/>
    <property type="project" value="InterPro"/>
</dbReference>
<evidence type="ECO:0000256" key="6">
    <source>
        <dbReference type="ARBA" id="ARBA00004510"/>
    </source>
</evidence>
<organism evidence="23 24">
    <name type="scientific">Gasterosteus aculeatus aculeatus</name>
    <name type="common">three-spined stickleback</name>
    <dbReference type="NCBI Taxonomy" id="481459"/>
    <lineage>
        <taxon>Eukaryota</taxon>
        <taxon>Metazoa</taxon>
        <taxon>Chordata</taxon>
        <taxon>Craniata</taxon>
        <taxon>Vertebrata</taxon>
        <taxon>Euteleostomi</taxon>
        <taxon>Actinopterygii</taxon>
        <taxon>Neopterygii</taxon>
        <taxon>Teleostei</taxon>
        <taxon>Neoteleostei</taxon>
        <taxon>Acanthomorphata</taxon>
        <taxon>Eupercaria</taxon>
        <taxon>Perciformes</taxon>
        <taxon>Cottioidei</taxon>
        <taxon>Gasterosteales</taxon>
        <taxon>Gasterosteidae</taxon>
        <taxon>Gasterosteus</taxon>
    </lineage>
</organism>
<dbReference type="InterPro" id="IPR001564">
    <property type="entry name" value="Nucleoside_diP_kinase"/>
</dbReference>
<keyword evidence="17" id="KW-0539">Nucleus</keyword>
<comment type="cofactor">
    <cofactor evidence="1">
        <name>Mg(2+)</name>
        <dbReference type="ChEBI" id="CHEBI:18420"/>
    </cofactor>
</comment>
<feature type="binding site" evidence="19">
    <location>
        <position position="127"/>
    </location>
    <ligand>
        <name>ATP</name>
        <dbReference type="ChEBI" id="CHEBI:30616"/>
    </ligand>
</feature>
<evidence type="ECO:0000313" key="23">
    <source>
        <dbReference type="Ensembl" id="ENSGACP00000034937.1"/>
    </source>
</evidence>
<dbReference type="Proteomes" id="UP000007635">
    <property type="component" value="Chromosome XVIII"/>
</dbReference>
<evidence type="ECO:0000256" key="1">
    <source>
        <dbReference type="ARBA" id="ARBA00001946"/>
    </source>
</evidence>
<evidence type="ECO:0000259" key="22">
    <source>
        <dbReference type="SMART" id="SM00562"/>
    </source>
</evidence>
<evidence type="ECO:0000256" key="18">
    <source>
        <dbReference type="ARBA" id="ARBA00023306"/>
    </source>
</evidence>
<dbReference type="PROSITE" id="PS51374">
    <property type="entry name" value="NDPK_LIKE"/>
    <property type="match status" value="1"/>
</dbReference>
<dbReference type="PANTHER" id="PTHR46956:SF1">
    <property type="entry name" value="NUCLEOSIDE DIPHOSPHATE KINASE 6"/>
    <property type="match status" value="1"/>
</dbReference>
<reference evidence="23" key="3">
    <citation type="submission" date="2025-09" db="UniProtKB">
        <authorList>
            <consortium name="Ensembl"/>
        </authorList>
    </citation>
    <scope>IDENTIFICATION</scope>
</reference>
<dbReference type="GO" id="GO:0005634">
    <property type="term" value="C:nucleus"/>
    <property type="evidence" value="ECO:0007669"/>
    <property type="project" value="UniProtKB-SubCell"/>
</dbReference>
<keyword evidence="24" id="KW-1185">Reference proteome</keyword>
<evidence type="ECO:0000256" key="9">
    <source>
        <dbReference type="ARBA" id="ARBA00022490"/>
    </source>
</evidence>
<feature type="binding site" evidence="19">
    <location>
        <position position="69"/>
    </location>
    <ligand>
        <name>ATP</name>
        <dbReference type="ChEBI" id="CHEBI:30616"/>
    </ligand>
</feature>
<evidence type="ECO:0000256" key="12">
    <source>
        <dbReference type="ARBA" id="ARBA00022741"/>
    </source>
</evidence>
<protein>
    <recommendedName>
        <fullName evidence="8">Nucleoside diphosphate kinase B</fullName>
    </recommendedName>
</protein>
<dbReference type="GO" id="GO:0005524">
    <property type="term" value="F:ATP binding"/>
    <property type="evidence" value="ECO:0007669"/>
    <property type="project" value="UniProtKB-KW"/>
</dbReference>
<sequence length="279" mass="32610">MPVTAARLPKVLQLTLAVIKPDAVAHPVMSQALHQRILDNKFLIVKCRDLAWRRRDSERFYAEHSERFFYQRLVEFMSSGPMRAYVLARVDAIRQWRELMGPTKVFRARYTSPDSIRAQFGLTDTRNTAHGAGRGSVLSARRTWMWAVASRTRCDLFKSFTGFHLNSPQIPLSRHKEKSGSSSRTSARGSGWRRRSHRFDRDEYVTTLRRRFTHFHCKADPRTDSDPRKDHSEPLQLLIRSFTQMTLPREIFQYFACCINMFDDPTKVNVYYLSLVHPV</sequence>
<comment type="similarity">
    <text evidence="7 19 20">Belongs to the NDK family.</text>
</comment>
<dbReference type="InterPro" id="IPR037994">
    <property type="entry name" value="NDPk6"/>
</dbReference>
<evidence type="ECO:0000256" key="17">
    <source>
        <dbReference type="ARBA" id="ARBA00023242"/>
    </source>
</evidence>
<keyword evidence="11" id="KW-0479">Metal-binding</keyword>
<proteinExistence type="inferred from homology"/>
<comment type="subcellular location">
    <subcellularLocation>
        <location evidence="6">Cell projection</location>
        <location evidence="6">Lamellipodium</location>
    </subcellularLocation>
    <subcellularLocation>
        <location evidence="4">Cell projection</location>
        <location evidence="4">Ruffle</location>
    </subcellularLocation>
    <subcellularLocation>
        <location evidence="5">Cytoplasm</location>
    </subcellularLocation>
    <subcellularLocation>
        <location evidence="3">Nucleus</location>
    </subcellularLocation>
</comment>
<keyword evidence="14" id="KW-0067">ATP-binding</keyword>
<dbReference type="InterPro" id="IPR036850">
    <property type="entry name" value="NDK-like_dom_sf"/>
</dbReference>
<evidence type="ECO:0000256" key="5">
    <source>
        <dbReference type="ARBA" id="ARBA00004496"/>
    </source>
</evidence>
<keyword evidence="9" id="KW-0963">Cytoplasm</keyword>
<reference evidence="23" key="2">
    <citation type="submission" date="2025-08" db="UniProtKB">
        <authorList>
            <consortium name="Ensembl"/>
        </authorList>
    </citation>
    <scope>IDENTIFICATION</scope>
</reference>
<dbReference type="GO" id="GO:0006183">
    <property type="term" value="P:GTP biosynthetic process"/>
    <property type="evidence" value="ECO:0007669"/>
    <property type="project" value="InterPro"/>
</dbReference>
<dbReference type="SMART" id="SM00562">
    <property type="entry name" value="NDK"/>
    <property type="match status" value="1"/>
</dbReference>
<evidence type="ECO:0000256" key="2">
    <source>
        <dbReference type="ARBA" id="ARBA00003465"/>
    </source>
</evidence>
<feature type="binding site" evidence="19">
    <location>
        <position position="20"/>
    </location>
    <ligand>
        <name>ATP</name>
        <dbReference type="ChEBI" id="CHEBI:30616"/>
    </ligand>
</feature>
<feature type="active site" description="Pros-phosphohistidine intermediate" evidence="19">
    <location>
        <position position="130"/>
    </location>
</feature>
<evidence type="ECO:0000256" key="14">
    <source>
        <dbReference type="ARBA" id="ARBA00022840"/>
    </source>
</evidence>
<evidence type="ECO:0000256" key="11">
    <source>
        <dbReference type="ARBA" id="ARBA00022723"/>
    </source>
</evidence>
<dbReference type="GO" id="GO:0006241">
    <property type="term" value="P:CTP biosynthetic process"/>
    <property type="evidence" value="ECO:0007669"/>
    <property type="project" value="InterPro"/>
</dbReference>
<dbReference type="GO" id="GO:0045839">
    <property type="term" value="P:negative regulation of mitotic nuclear division"/>
    <property type="evidence" value="ECO:0007669"/>
    <property type="project" value="TreeGrafter"/>
</dbReference>
<evidence type="ECO:0000256" key="7">
    <source>
        <dbReference type="ARBA" id="ARBA00008142"/>
    </source>
</evidence>
<dbReference type="PRINTS" id="PR01243">
    <property type="entry name" value="NUCDPKINASE"/>
</dbReference>
<comment type="function">
    <text evidence="2">Major role in the synthesis of nucleoside triphosphates other than ATP.</text>
</comment>
<name>A0AAQ4P8F5_GASAC</name>
<dbReference type="Pfam" id="PF00334">
    <property type="entry name" value="NDK"/>
    <property type="match status" value="1"/>
</dbReference>
<dbReference type="SUPFAM" id="SSF54919">
    <property type="entry name" value="Nucleoside diphosphate kinase, NDK"/>
    <property type="match status" value="1"/>
</dbReference>
<dbReference type="GO" id="GO:0001726">
    <property type="term" value="C:ruffle"/>
    <property type="evidence" value="ECO:0007669"/>
    <property type="project" value="UniProtKB-SubCell"/>
</dbReference>
<keyword evidence="15" id="KW-0460">Magnesium</keyword>
<feature type="compositionally biased region" description="Low complexity" evidence="21">
    <location>
        <begin position="180"/>
        <end position="190"/>
    </location>
</feature>
<feature type="domain" description="Nucleoside diphosphate kinase-like" evidence="22">
    <location>
        <begin position="12"/>
        <end position="139"/>
    </location>
</feature>
<evidence type="ECO:0000313" key="24">
    <source>
        <dbReference type="Proteomes" id="UP000007635"/>
    </source>
</evidence>
<accession>A0AAQ4P8F5</accession>
<feature type="binding site" evidence="19">
    <location>
        <position position="97"/>
    </location>
    <ligand>
        <name>ATP</name>
        <dbReference type="ChEBI" id="CHEBI:30616"/>
    </ligand>
</feature>